<dbReference type="PANTHER" id="PTHR10963:SF24">
    <property type="entry name" value="GLYCOSIDASE C21B10.07-RELATED"/>
    <property type="match status" value="1"/>
</dbReference>
<accession>A0A5K1JT67</accession>
<organism evidence="3">
    <name type="scientific">Ganoderma boninense</name>
    <dbReference type="NCBI Taxonomy" id="34458"/>
    <lineage>
        <taxon>Eukaryota</taxon>
        <taxon>Fungi</taxon>
        <taxon>Dikarya</taxon>
        <taxon>Basidiomycota</taxon>
        <taxon>Agaricomycotina</taxon>
        <taxon>Agaricomycetes</taxon>
        <taxon>Polyporales</taxon>
        <taxon>Polyporaceae</taxon>
        <taxon>Ganoderma</taxon>
    </lineage>
</organism>
<evidence type="ECO:0000313" key="3">
    <source>
        <dbReference type="EMBL" id="VWO94479.1"/>
    </source>
</evidence>
<dbReference type="SUPFAM" id="SSF49899">
    <property type="entry name" value="Concanavalin A-like lectins/glucanases"/>
    <property type="match status" value="1"/>
</dbReference>
<feature type="domain" description="GH16" evidence="2">
    <location>
        <begin position="35"/>
        <end position="283"/>
    </location>
</feature>
<protein>
    <submittedName>
        <fullName evidence="3">Mixed-linked glucanase</fullName>
    </submittedName>
</protein>
<dbReference type="InterPro" id="IPR013320">
    <property type="entry name" value="ConA-like_dom_sf"/>
</dbReference>
<gene>
    <name evidence="3" type="primary">C0NFK7</name>
</gene>
<feature type="chain" id="PRO_5023824800" evidence="1">
    <location>
        <begin position="20"/>
        <end position="313"/>
    </location>
</feature>
<dbReference type="GO" id="GO:0004553">
    <property type="term" value="F:hydrolase activity, hydrolyzing O-glycosyl compounds"/>
    <property type="evidence" value="ECO:0007669"/>
    <property type="project" value="InterPro"/>
</dbReference>
<dbReference type="PANTHER" id="PTHR10963">
    <property type="entry name" value="GLYCOSYL HYDROLASE-RELATED"/>
    <property type="match status" value="1"/>
</dbReference>
<dbReference type="InterPro" id="IPR000757">
    <property type="entry name" value="Beta-glucanase-like"/>
</dbReference>
<proteinExistence type="predicted"/>
<sequence length="313" mass="34676">MRVAASLLIFSVLPTSVLGRSYFLTENIIGPQFLTAFTHETIPDPTHGRVNYLSQAAALAKNLTYISGDTLILRADSTTVLDPLGPGRDSFRLQSNKLYDKHVAVWNIRHMPQGCSTWPAIWEVGPDWPAGGEIDIVEGNNDKGPNQSTLHTVPGCTMPSSRNQSGTIIGDDCYTNSATYGCGVMAPRTSSFGPSFNAVGGGWYAMERSESYIRIWHWQRNDTSIPMDIRSGFAFIDTSNWGMPIADFPNTNCDMARYFRPQRMIVNLSFCGDWAGAKYAAYGCPGECTDFVNRNPSAFKNAYFDIAWLKVYQ</sequence>
<dbReference type="GO" id="GO:0009251">
    <property type="term" value="P:glucan catabolic process"/>
    <property type="evidence" value="ECO:0007669"/>
    <property type="project" value="TreeGrafter"/>
</dbReference>
<reference evidence="3" key="1">
    <citation type="submission" date="2019-10" db="EMBL/GenBank/DDBJ databases">
        <authorList>
            <person name="Nor Muhammad N."/>
        </authorList>
    </citation>
    <scope>NUCLEOTIDE SEQUENCE</scope>
</reference>
<dbReference type="CDD" id="cd02181">
    <property type="entry name" value="GH16_fungal_Lam16A_glucanase"/>
    <property type="match status" value="1"/>
</dbReference>
<dbReference type="EMBL" id="LR724002">
    <property type="protein sequence ID" value="VWO94479.1"/>
    <property type="molecule type" value="Genomic_DNA"/>
</dbReference>
<keyword evidence="1" id="KW-0732">Signal</keyword>
<evidence type="ECO:0000259" key="2">
    <source>
        <dbReference type="PROSITE" id="PS51762"/>
    </source>
</evidence>
<dbReference type="Gene3D" id="2.60.120.200">
    <property type="match status" value="1"/>
</dbReference>
<dbReference type="Pfam" id="PF26113">
    <property type="entry name" value="GH16_XgeA"/>
    <property type="match status" value="1"/>
</dbReference>
<dbReference type="PROSITE" id="PS51762">
    <property type="entry name" value="GH16_2"/>
    <property type="match status" value="1"/>
</dbReference>
<feature type="signal peptide" evidence="1">
    <location>
        <begin position="1"/>
        <end position="19"/>
    </location>
</feature>
<dbReference type="AlphaFoldDB" id="A0A5K1JT67"/>
<name>A0A5K1JT67_9APHY</name>
<dbReference type="InterPro" id="IPR050546">
    <property type="entry name" value="Glycosyl_Hydrlase_16"/>
</dbReference>
<evidence type="ECO:0000256" key="1">
    <source>
        <dbReference type="SAM" id="SignalP"/>
    </source>
</evidence>